<dbReference type="InterPro" id="IPR036875">
    <property type="entry name" value="Znf_CCHC_sf"/>
</dbReference>
<dbReference type="GO" id="GO:0008270">
    <property type="term" value="F:zinc ion binding"/>
    <property type="evidence" value="ECO:0007669"/>
    <property type="project" value="UniProtKB-KW"/>
</dbReference>
<evidence type="ECO:0000259" key="3">
    <source>
        <dbReference type="PROSITE" id="PS50158"/>
    </source>
</evidence>
<feature type="compositionally biased region" description="Basic residues" evidence="2">
    <location>
        <begin position="157"/>
        <end position="167"/>
    </location>
</feature>
<keyword evidence="1" id="KW-0863">Zinc-finger</keyword>
<dbReference type="PANTHER" id="PTHR47592:SF29">
    <property type="entry name" value="ZINC FINGER, CCHC-TYPE"/>
    <property type="match status" value="1"/>
</dbReference>
<feature type="region of interest" description="Disordered" evidence="2">
    <location>
        <begin position="198"/>
        <end position="224"/>
    </location>
</feature>
<dbReference type="Pfam" id="PF25597">
    <property type="entry name" value="SH3_retrovirus"/>
    <property type="match status" value="1"/>
</dbReference>
<dbReference type="InterPro" id="IPR012337">
    <property type="entry name" value="RNaseH-like_sf"/>
</dbReference>
<feature type="compositionally biased region" description="Basic and acidic residues" evidence="2">
    <location>
        <begin position="743"/>
        <end position="753"/>
    </location>
</feature>
<dbReference type="InterPro" id="IPR036397">
    <property type="entry name" value="RNaseH_sf"/>
</dbReference>
<feature type="region of interest" description="Disordered" evidence="2">
    <location>
        <begin position="147"/>
        <end position="180"/>
    </location>
</feature>
<evidence type="ECO:0000259" key="4">
    <source>
        <dbReference type="PROSITE" id="PS50994"/>
    </source>
</evidence>
<feature type="domain" description="Integrase catalytic" evidence="4">
    <location>
        <begin position="222"/>
        <end position="319"/>
    </location>
</feature>
<feature type="compositionally biased region" description="Basic and acidic residues" evidence="2">
    <location>
        <begin position="215"/>
        <end position="224"/>
    </location>
</feature>
<dbReference type="InterPro" id="IPR001584">
    <property type="entry name" value="Integrase_cat-core"/>
</dbReference>
<dbReference type="GO" id="GO:0003676">
    <property type="term" value="F:nucleic acid binding"/>
    <property type="evidence" value="ECO:0007669"/>
    <property type="project" value="InterPro"/>
</dbReference>
<dbReference type="PROSITE" id="PS50158">
    <property type="entry name" value="ZF_CCHC"/>
    <property type="match status" value="1"/>
</dbReference>
<proteinExistence type="predicted"/>
<feature type="compositionally biased region" description="Acidic residues" evidence="2">
    <location>
        <begin position="829"/>
        <end position="839"/>
    </location>
</feature>
<reference evidence="5" key="1">
    <citation type="journal article" date="2019" name="Sci. Rep.">
        <title>Draft genome of Tanacetum cinerariifolium, the natural source of mosquito coil.</title>
        <authorList>
            <person name="Yamashiro T."/>
            <person name="Shiraishi A."/>
            <person name="Satake H."/>
            <person name="Nakayama K."/>
        </authorList>
    </citation>
    <scope>NUCLEOTIDE SEQUENCE</scope>
</reference>
<dbReference type="InterPro" id="IPR001878">
    <property type="entry name" value="Znf_CCHC"/>
</dbReference>
<feature type="compositionally biased region" description="Basic and acidic residues" evidence="2">
    <location>
        <begin position="147"/>
        <end position="156"/>
    </location>
</feature>
<dbReference type="Pfam" id="PF14223">
    <property type="entry name" value="Retrotran_gag_2"/>
    <property type="match status" value="1"/>
</dbReference>
<dbReference type="PROSITE" id="PS50994">
    <property type="entry name" value="INTEGRASE"/>
    <property type="match status" value="1"/>
</dbReference>
<protein>
    <submittedName>
        <fullName evidence="5">Zinc finger, CCHC-type</fullName>
    </submittedName>
</protein>
<dbReference type="SUPFAM" id="SSF57756">
    <property type="entry name" value="Retrovirus zinc finger-like domains"/>
    <property type="match status" value="1"/>
</dbReference>
<dbReference type="CDD" id="cd09272">
    <property type="entry name" value="RNase_HI_RT_Ty1"/>
    <property type="match status" value="1"/>
</dbReference>
<dbReference type="Gene3D" id="3.30.420.10">
    <property type="entry name" value="Ribonuclease H-like superfamily/Ribonuclease H"/>
    <property type="match status" value="1"/>
</dbReference>
<dbReference type="Gene3D" id="4.10.60.10">
    <property type="entry name" value="Zinc finger, CCHC-type"/>
    <property type="match status" value="1"/>
</dbReference>
<dbReference type="AlphaFoldDB" id="A0A6L2K9L8"/>
<organism evidence="5">
    <name type="scientific">Tanacetum cinerariifolium</name>
    <name type="common">Dalmatian daisy</name>
    <name type="synonym">Chrysanthemum cinerariifolium</name>
    <dbReference type="NCBI Taxonomy" id="118510"/>
    <lineage>
        <taxon>Eukaryota</taxon>
        <taxon>Viridiplantae</taxon>
        <taxon>Streptophyta</taxon>
        <taxon>Embryophyta</taxon>
        <taxon>Tracheophyta</taxon>
        <taxon>Spermatophyta</taxon>
        <taxon>Magnoliopsida</taxon>
        <taxon>eudicotyledons</taxon>
        <taxon>Gunneridae</taxon>
        <taxon>Pentapetalae</taxon>
        <taxon>asterids</taxon>
        <taxon>campanulids</taxon>
        <taxon>Asterales</taxon>
        <taxon>Asteraceae</taxon>
        <taxon>Asteroideae</taxon>
        <taxon>Anthemideae</taxon>
        <taxon>Anthemidinae</taxon>
        <taxon>Tanacetum</taxon>
    </lineage>
</organism>
<dbReference type="GO" id="GO:0015074">
    <property type="term" value="P:DNA integration"/>
    <property type="evidence" value="ECO:0007669"/>
    <property type="project" value="InterPro"/>
</dbReference>
<dbReference type="SUPFAM" id="SSF53098">
    <property type="entry name" value="Ribonuclease H-like"/>
    <property type="match status" value="1"/>
</dbReference>
<sequence>MVKDMTTNFRKLDKFERHDFRRWQKKMHFLLTTLKVVYVLTTPMPELLEDATVKAIRIRAKWENDKYICGEDSSSKKFLVSNFNNYKMVDSRLVMEQYNELLRILGQYTQHGLKIDQSFSVSSIIDKLPPSWKEFKHTLKHSKDDLSLVQLEEGKNKNNKQNKGKKPNFKEHGSGLGSNKKPKLECWKCGKTGHFKRDCRSSNKKNANAGGSGKGSKDHSQDQGHVHYKRMLDMSKDDLIYVIHENPEKCTTSPYTPQQNGVAERKNKAFKEMVNSMLSYSGLSEGFWRKAMLTACYLFNRVPNKRNKATPYELWYKKRPNLSFLRVWGCRAVVRLPDLKKKTLGEKGIDCIFVGYAEHSKSYRFYVIEPNDSVSINSNIESRDAIFDENRFSSIPRPKDIIPNVQESQIDDHIDDVPSEIPEPRKVCKWIFKRKIKVDGTIDNFKARLVIQGFRQKEGINYFDTYAPVACITTIRLLLALAAIHNLVLHQMDVKIAFLNGDLDEEVYMKQPEGFVMSDNEHKVYMGEADVILGIKIKRKNKRIVITQSHYIEKILKKFNREDCSPMSTHMDPVEKLKPNIEKPVDQLDYSRAIGCLMYAMTSIRSDIAYVVGRLSRFTSNPSRQHWKAITRGCAISWASKKQTCITGSTIESEFVALTAAGKEAVWLRNLIHEIPIWPKPITPISIRCDSAPTMARAYSQICNGKSRHLDKTSLGYDSQLDEKDLNNKSDVFESASDSSVNESKEDNNQANDRYKACGGYHAIPPFYTGNFMPPRPDLSFAGLDDFVFKSAISETITSVHETETSASKTSKKCMEKPKSVRPSAPIIEDWESDSDDDYEIRPSIE</sequence>
<name>A0A6L2K9L8_TANCI</name>
<dbReference type="Pfam" id="PF07727">
    <property type="entry name" value="RVT_2"/>
    <property type="match status" value="1"/>
</dbReference>
<keyword evidence="1" id="KW-0479">Metal-binding</keyword>
<gene>
    <name evidence="5" type="ORF">Tci_018126</name>
</gene>
<feature type="domain" description="CCHC-type" evidence="3">
    <location>
        <begin position="186"/>
        <end position="201"/>
    </location>
</feature>
<dbReference type="InterPro" id="IPR013103">
    <property type="entry name" value="RVT_2"/>
</dbReference>
<dbReference type="Pfam" id="PF00098">
    <property type="entry name" value="zf-CCHC"/>
    <property type="match status" value="1"/>
</dbReference>
<feature type="region of interest" description="Disordered" evidence="2">
    <location>
        <begin position="804"/>
        <end position="846"/>
    </location>
</feature>
<dbReference type="InterPro" id="IPR057670">
    <property type="entry name" value="SH3_retrovirus"/>
</dbReference>
<accession>A0A6L2K9L8</accession>
<evidence type="ECO:0000256" key="2">
    <source>
        <dbReference type="SAM" id="MobiDB-lite"/>
    </source>
</evidence>
<dbReference type="PANTHER" id="PTHR47592">
    <property type="entry name" value="PBF68 PROTEIN"/>
    <property type="match status" value="1"/>
</dbReference>
<evidence type="ECO:0000313" key="5">
    <source>
        <dbReference type="EMBL" id="GEU46148.1"/>
    </source>
</evidence>
<dbReference type="SMART" id="SM00343">
    <property type="entry name" value="ZnF_C2HC"/>
    <property type="match status" value="1"/>
</dbReference>
<feature type="region of interest" description="Disordered" evidence="2">
    <location>
        <begin position="733"/>
        <end position="753"/>
    </location>
</feature>
<dbReference type="EMBL" id="BKCJ010002086">
    <property type="protein sequence ID" value="GEU46148.1"/>
    <property type="molecule type" value="Genomic_DNA"/>
</dbReference>
<evidence type="ECO:0000256" key="1">
    <source>
        <dbReference type="PROSITE-ProRule" id="PRU00047"/>
    </source>
</evidence>
<comment type="caution">
    <text evidence="5">The sequence shown here is derived from an EMBL/GenBank/DDBJ whole genome shotgun (WGS) entry which is preliminary data.</text>
</comment>
<keyword evidence="1" id="KW-0862">Zinc</keyword>